<gene>
    <name evidence="2" type="ORF">Bealeia1_00731</name>
</gene>
<reference evidence="2 3" key="1">
    <citation type="journal article" date="2024" name="Environ. Microbiol.">
        <title>Novel evolutionary insights on the interactions of the Holosporales (Alphaproteobacteria) with eukaryotic hosts from comparative genomics.</title>
        <authorList>
            <person name="Giovannini M."/>
            <person name="Petroni G."/>
            <person name="Castelli M."/>
        </authorList>
    </citation>
    <scope>NUCLEOTIDE SEQUENCE [LARGE SCALE GENOMIC DNA]</scope>
    <source>
        <strain evidence="2 3">US_Bl 15I1</strain>
    </source>
</reference>
<protein>
    <submittedName>
        <fullName evidence="2">Uncharacterized protein</fullName>
    </submittedName>
</protein>
<accession>A0ABZ2C278</accession>
<evidence type="ECO:0000256" key="1">
    <source>
        <dbReference type="SAM" id="MobiDB-lite"/>
    </source>
</evidence>
<evidence type="ECO:0000313" key="2">
    <source>
        <dbReference type="EMBL" id="WVX66552.1"/>
    </source>
</evidence>
<feature type="region of interest" description="Disordered" evidence="1">
    <location>
        <begin position="1"/>
        <end position="78"/>
    </location>
</feature>
<dbReference type="Proteomes" id="UP001330434">
    <property type="component" value="Chromosome"/>
</dbReference>
<feature type="compositionally biased region" description="Basic and acidic residues" evidence="1">
    <location>
        <begin position="39"/>
        <end position="49"/>
    </location>
</feature>
<name>A0ABZ2C278_9PROT</name>
<organism evidence="2 3">
    <name type="scientific">Candidatus Bealeia paramacronuclearis</name>
    <dbReference type="NCBI Taxonomy" id="1921001"/>
    <lineage>
        <taxon>Bacteria</taxon>
        <taxon>Pseudomonadati</taxon>
        <taxon>Pseudomonadota</taxon>
        <taxon>Alphaproteobacteria</taxon>
        <taxon>Holosporales</taxon>
        <taxon>Holosporaceae</taxon>
        <taxon>Candidatus Bealeia</taxon>
    </lineage>
</organism>
<sequence>MMSTPLLNKGFVRVGKDAFSPDSPRSSTKKGNEAFNSPDVKEGSKEKENSFNSSNLPSPLYKKMGGSFTPLGKAKKQK</sequence>
<dbReference type="EMBL" id="CP133270">
    <property type="protein sequence ID" value="WVX66552.1"/>
    <property type="molecule type" value="Genomic_DNA"/>
</dbReference>
<keyword evidence="3" id="KW-1185">Reference proteome</keyword>
<feature type="compositionally biased region" description="Low complexity" evidence="1">
    <location>
        <begin position="50"/>
        <end position="60"/>
    </location>
</feature>
<evidence type="ECO:0000313" key="3">
    <source>
        <dbReference type="Proteomes" id="UP001330434"/>
    </source>
</evidence>
<proteinExistence type="predicted"/>